<keyword evidence="1" id="KW-0547">Nucleotide-binding</keyword>
<proteinExistence type="predicted"/>
<name>A0A6N3X207_9SYNE</name>
<evidence type="ECO:0000313" key="2">
    <source>
        <dbReference type="EMBL" id="KKZ11487.1"/>
    </source>
</evidence>
<dbReference type="Gene3D" id="3.30.460.10">
    <property type="entry name" value="Beta Polymerase, domain 2"/>
    <property type="match status" value="1"/>
</dbReference>
<accession>A0A6N3X207</accession>
<evidence type="ECO:0008006" key="4">
    <source>
        <dbReference type="Google" id="ProtNLM"/>
    </source>
</evidence>
<dbReference type="GO" id="GO:0000166">
    <property type="term" value="F:nucleotide binding"/>
    <property type="evidence" value="ECO:0007669"/>
    <property type="project" value="UniProtKB-KW"/>
</dbReference>
<evidence type="ECO:0000256" key="1">
    <source>
        <dbReference type="ARBA" id="ARBA00022741"/>
    </source>
</evidence>
<dbReference type="AlphaFoldDB" id="A0A6N3X207"/>
<evidence type="ECO:0000313" key="3">
    <source>
        <dbReference type="Proteomes" id="UP000035054"/>
    </source>
</evidence>
<dbReference type="PANTHER" id="PTHR47545">
    <property type="entry name" value="MULTIFUNCTIONAL CCA PROTEIN"/>
    <property type="match status" value="1"/>
</dbReference>
<sequence length="130" mass="13559">MSMGSEATADTADNVHSGLTLADAAAQLTAAVTRLAPPFPWGALPGDAVLVGGVVRDVLLGHLGNNPDVDLTVPRGAIQLCRQLAGRWGGTVVVLDQMRDMGRVVHGAWTVDVAAWDGSTMEADLGRRDF</sequence>
<comment type="caution">
    <text evidence="2">The sequence shown here is derived from an EMBL/GenBank/DDBJ whole genome shotgun (WGS) entry which is preliminary data.</text>
</comment>
<dbReference type="SUPFAM" id="SSF81301">
    <property type="entry name" value="Nucleotidyltransferase"/>
    <property type="match status" value="1"/>
</dbReference>
<dbReference type="InterPro" id="IPR043519">
    <property type="entry name" value="NT_sf"/>
</dbReference>
<dbReference type="PANTHER" id="PTHR47545:SF2">
    <property type="entry name" value="CC-ADDING TRNA NUCLEOTIDYLTRANSFERASE"/>
    <property type="match status" value="1"/>
</dbReference>
<protein>
    <recommendedName>
        <fullName evidence="4">Poly A polymerase head domain-containing protein</fullName>
    </recommendedName>
</protein>
<organism evidence="2 3">
    <name type="scientific">Candidatus Synechococcus spongiarum 142</name>
    <dbReference type="NCBI Taxonomy" id="1608213"/>
    <lineage>
        <taxon>Bacteria</taxon>
        <taxon>Bacillati</taxon>
        <taxon>Cyanobacteriota</taxon>
        <taxon>Cyanophyceae</taxon>
        <taxon>Synechococcales</taxon>
        <taxon>Synechococcaceae</taxon>
        <taxon>Synechococcus</taxon>
    </lineage>
</organism>
<feature type="non-terminal residue" evidence="2">
    <location>
        <position position="130"/>
    </location>
</feature>
<dbReference type="Proteomes" id="UP000035054">
    <property type="component" value="Unassembled WGS sequence"/>
</dbReference>
<dbReference type="InterPro" id="IPR050124">
    <property type="entry name" value="tRNA_CCA-adding_enzyme"/>
</dbReference>
<reference evidence="2 3" key="1">
    <citation type="submission" date="2015-01" db="EMBL/GenBank/DDBJ databases">
        <title>Lifestyle Evolution in Cyanobacterial Symbionts of Sponges.</title>
        <authorList>
            <person name="Burgsdorf I."/>
            <person name="Slaby B.M."/>
            <person name="Handley K.M."/>
            <person name="Haber M."/>
            <person name="Blom J."/>
            <person name="Marshall C.W."/>
            <person name="Gilbert J.A."/>
            <person name="Hentschel U."/>
            <person name="Steindler L."/>
        </authorList>
    </citation>
    <scope>NUCLEOTIDE SEQUENCE [LARGE SCALE GENOMIC DNA]</scope>
    <source>
        <strain evidence="2">142</strain>
    </source>
</reference>
<dbReference type="EMBL" id="JXUO01000279">
    <property type="protein sequence ID" value="KKZ11487.1"/>
    <property type="molecule type" value="Genomic_DNA"/>
</dbReference>
<gene>
    <name evidence="2" type="ORF">TH68_08600</name>
</gene>